<dbReference type="AlphaFoldDB" id="A0AAX1EF83"/>
<protein>
    <submittedName>
        <fullName evidence="2">ATP-binding protein</fullName>
    </submittedName>
</protein>
<dbReference type="Gene3D" id="3.40.50.300">
    <property type="entry name" value="P-loop containing nucleotide triphosphate hydrolases"/>
    <property type="match status" value="1"/>
</dbReference>
<evidence type="ECO:0000259" key="1">
    <source>
        <dbReference type="Pfam" id="PF13401"/>
    </source>
</evidence>
<dbReference type="Pfam" id="PF13401">
    <property type="entry name" value="AAA_22"/>
    <property type="match status" value="1"/>
</dbReference>
<dbReference type="InterPro" id="IPR027417">
    <property type="entry name" value="P-loop_NTPase"/>
</dbReference>
<dbReference type="GO" id="GO:0005524">
    <property type="term" value="F:ATP binding"/>
    <property type="evidence" value="ECO:0007669"/>
    <property type="project" value="UniProtKB-KW"/>
</dbReference>
<dbReference type="Proteomes" id="UP000295517">
    <property type="component" value="Chromosome"/>
</dbReference>
<organism evidence="2 3">
    <name type="scientific">Legionella israelensis</name>
    <dbReference type="NCBI Taxonomy" id="454"/>
    <lineage>
        <taxon>Bacteria</taxon>
        <taxon>Pseudomonadati</taxon>
        <taxon>Pseudomonadota</taxon>
        <taxon>Gammaproteobacteria</taxon>
        <taxon>Legionellales</taxon>
        <taxon>Legionellaceae</taxon>
        <taxon>Legionella</taxon>
    </lineage>
</organism>
<feature type="domain" description="ORC1/DEAH AAA+ ATPase" evidence="1">
    <location>
        <begin position="30"/>
        <end position="188"/>
    </location>
</feature>
<evidence type="ECO:0000313" key="2">
    <source>
        <dbReference type="EMBL" id="QBR83766.1"/>
    </source>
</evidence>
<dbReference type="InterPro" id="IPR049945">
    <property type="entry name" value="AAA_22"/>
</dbReference>
<evidence type="ECO:0000313" key="3">
    <source>
        <dbReference type="Proteomes" id="UP000295517"/>
    </source>
</evidence>
<proteinExistence type="predicted"/>
<dbReference type="PANTHER" id="PTHR35894">
    <property type="entry name" value="GENERAL SECRETION PATHWAY PROTEIN A-RELATED"/>
    <property type="match status" value="1"/>
</dbReference>
<sequence length="288" mass="33440">MNNAANFDNVFLETKEYLRFKEFCNACITYQYIGICYGSPGVGKTQSAEQYSQFHQLLKIHTKGYGIEDNLNISPEFAACQTIFFTPIAPISPHQMINTVYSQIRIFNDLIYYANANNIIHEQNFTNEDDKKAFIESMKLPNKEYCRLIIIDEAERLGYPAMELLRSLYDRSNIAIVFVGMPGLEKKLSRYPQLYSRIGFAHEYKPLCTEEMLFILEQYWKKLGLTFEPGNFSDHEAATTIMRTTSGNFRLLNRLFMQIDRILRVNQFKHISHEVVLAARDCLLIGNE</sequence>
<accession>A0AAX1EF83</accession>
<dbReference type="RefSeq" id="WP_135060095.1">
    <property type="nucleotide sequence ID" value="NZ_CP038254.1"/>
</dbReference>
<dbReference type="PANTHER" id="PTHR35894:SF1">
    <property type="entry name" value="PHOSPHORIBULOKINASE _ URIDINE KINASE FAMILY"/>
    <property type="match status" value="1"/>
</dbReference>
<reference evidence="2 3" key="1">
    <citation type="submission" date="2019-03" db="EMBL/GenBank/DDBJ databases">
        <title>Diverse conjugative elements silence natural transformation in Legionella species.</title>
        <authorList>
            <person name="Durieux I."/>
            <person name="Ginevra C."/>
            <person name="Attaiech L."/>
            <person name="Picq K."/>
            <person name="Juan P.A."/>
            <person name="Jarraud S."/>
            <person name="Charpentier X."/>
        </authorList>
    </citation>
    <scope>NUCLEOTIDE SEQUENCE [LARGE SCALE GENOMIC DNA]</scope>
    <source>
        <strain evidence="2 3">HL-0427-4011</strain>
    </source>
</reference>
<dbReference type="InterPro" id="IPR052026">
    <property type="entry name" value="ExeA_AAA_ATPase_DNA-bind"/>
</dbReference>
<name>A0AAX1EF83_9GAMM</name>
<gene>
    <name evidence="2" type="ORF">E3983_04990</name>
</gene>
<dbReference type="EMBL" id="CP038254">
    <property type="protein sequence ID" value="QBR83766.1"/>
    <property type="molecule type" value="Genomic_DNA"/>
</dbReference>
<dbReference type="GO" id="GO:0016887">
    <property type="term" value="F:ATP hydrolysis activity"/>
    <property type="evidence" value="ECO:0007669"/>
    <property type="project" value="InterPro"/>
</dbReference>
<keyword evidence="2" id="KW-0547">Nucleotide-binding</keyword>
<keyword evidence="2" id="KW-0067">ATP-binding</keyword>
<dbReference type="SUPFAM" id="SSF52540">
    <property type="entry name" value="P-loop containing nucleoside triphosphate hydrolases"/>
    <property type="match status" value="1"/>
</dbReference>